<accession>A0AAV2VHP8</accession>
<proteinExistence type="predicted"/>
<sequence>MPCENCINDICESKCKRQTQEPVVSPYYIGEPKHEGEPDLLEGNESQLLRIGGVEYQAPITGWTHELIHKYCVAYAQHFGSCTCWDIYIGSQWVGSTEI</sequence>
<comment type="caution">
    <text evidence="1">The sequence shown here is derived from an EMBL/GenBank/DDBJ whole genome shotgun (WGS) entry which is preliminary data.</text>
</comment>
<gene>
    <name evidence="1" type="ORF">VIBNISOn1_1050051</name>
</gene>
<evidence type="ECO:0000313" key="1">
    <source>
        <dbReference type="EMBL" id="CCO44225.1"/>
    </source>
</evidence>
<dbReference type="RefSeq" id="WP_022610156.1">
    <property type="nucleotide sequence ID" value="NZ_LK391965.1"/>
</dbReference>
<dbReference type="EMBL" id="CAOF01000008">
    <property type="protein sequence ID" value="CCO44225.1"/>
    <property type="molecule type" value="Genomic_DNA"/>
</dbReference>
<dbReference type="AlphaFoldDB" id="A0AAV2VHP8"/>
<dbReference type="Proteomes" id="UP000018211">
    <property type="component" value="Unassembled WGS sequence"/>
</dbReference>
<reference evidence="1 2" key="1">
    <citation type="journal article" date="2013" name="ISME J.">
        <title>Comparative genomics of pathogenic lineages of Vibrio nigripulchritudo identifies virulence-associated traits.</title>
        <authorList>
            <person name="Goudenege D."/>
            <person name="Labreuche Y."/>
            <person name="Krin E."/>
            <person name="Ansquer D."/>
            <person name="Mangenot S."/>
            <person name="Calteau A."/>
            <person name="Medigue C."/>
            <person name="Mazel D."/>
            <person name="Polz M.F."/>
            <person name="Le Roux F."/>
        </authorList>
    </citation>
    <scope>NUCLEOTIDE SEQUENCE [LARGE SCALE GENOMIC DNA]</scope>
    <source>
        <strain evidence="1 2">SOn1</strain>
    </source>
</reference>
<protein>
    <submittedName>
        <fullName evidence="1">Uncharacterized protein</fullName>
    </submittedName>
</protein>
<organism evidence="1 2">
    <name type="scientific">Vibrio nigripulchritudo SOn1</name>
    <dbReference type="NCBI Taxonomy" id="1238450"/>
    <lineage>
        <taxon>Bacteria</taxon>
        <taxon>Pseudomonadati</taxon>
        <taxon>Pseudomonadota</taxon>
        <taxon>Gammaproteobacteria</taxon>
        <taxon>Vibrionales</taxon>
        <taxon>Vibrionaceae</taxon>
        <taxon>Vibrio</taxon>
    </lineage>
</organism>
<name>A0AAV2VHP8_9VIBR</name>
<evidence type="ECO:0000313" key="2">
    <source>
        <dbReference type="Proteomes" id="UP000018211"/>
    </source>
</evidence>